<feature type="chain" id="PRO_5046902516" description="Peptidyl-prolyl cis-trans isomerase" evidence="7">
    <location>
        <begin position="31"/>
        <end position="181"/>
    </location>
</feature>
<evidence type="ECO:0000256" key="2">
    <source>
        <dbReference type="ARBA" id="ARBA00006577"/>
    </source>
</evidence>
<feature type="signal peptide" evidence="7">
    <location>
        <begin position="1"/>
        <end position="30"/>
    </location>
</feature>
<dbReference type="Proteomes" id="UP001235849">
    <property type="component" value="Unassembled WGS sequence"/>
</dbReference>
<dbReference type="SUPFAM" id="SSF54534">
    <property type="entry name" value="FKBP-like"/>
    <property type="match status" value="1"/>
</dbReference>
<sequence>MKEIWITFGVMATCAVILVAAQLFSSPSQANAAKVSEVSLPEITEISNQGATELMASAENSAENLAPAEATMTPSGLKYVDLVEGDGKSPSKGDKVVVHYTGTLENGKKFDSSRDRNNPFTFTIGVGQVIKGWDEGVMSMKVGGRRQLTIPPDLGYGARGAGGVIPPNATLIFDVELLDVK</sequence>
<evidence type="ECO:0000256" key="4">
    <source>
        <dbReference type="ARBA" id="ARBA00023235"/>
    </source>
</evidence>
<dbReference type="GO" id="GO:0016853">
    <property type="term" value="F:isomerase activity"/>
    <property type="evidence" value="ECO:0007669"/>
    <property type="project" value="UniProtKB-KW"/>
</dbReference>
<dbReference type="InterPro" id="IPR001179">
    <property type="entry name" value="PPIase_FKBP_dom"/>
</dbReference>
<gene>
    <name evidence="9" type="ORF">PMG25_15250</name>
</gene>
<dbReference type="Pfam" id="PF00254">
    <property type="entry name" value="FKBP_C"/>
    <property type="match status" value="1"/>
</dbReference>
<evidence type="ECO:0000259" key="8">
    <source>
        <dbReference type="PROSITE" id="PS50059"/>
    </source>
</evidence>
<evidence type="ECO:0000256" key="1">
    <source>
        <dbReference type="ARBA" id="ARBA00000971"/>
    </source>
</evidence>
<accession>A0ABT7BAB0</accession>
<evidence type="ECO:0000313" key="10">
    <source>
        <dbReference type="Proteomes" id="UP001235849"/>
    </source>
</evidence>
<evidence type="ECO:0000256" key="6">
    <source>
        <dbReference type="RuleBase" id="RU003915"/>
    </source>
</evidence>
<organism evidence="9 10">
    <name type="scientific">Roseofilum capinflatum BLCC-M114</name>
    <dbReference type="NCBI Taxonomy" id="3022440"/>
    <lineage>
        <taxon>Bacteria</taxon>
        <taxon>Bacillati</taxon>
        <taxon>Cyanobacteriota</taxon>
        <taxon>Cyanophyceae</taxon>
        <taxon>Desertifilales</taxon>
        <taxon>Desertifilaceae</taxon>
        <taxon>Roseofilum</taxon>
        <taxon>Roseofilum capinflatum</taxon>
    </lineage>
</organism>
<comment type="similarity">
    <text evidence="2 6">Belongs to the FKBP-type PPIase family.</text>
</comment>
<feature type="domain" description="PPIase FKBP-type" evidence="8">
    <location>
        <begin position="93"/>
        <end position="181"/>
    </location>
</feature>
<keyword evidence="10" id="KW-1185">Reference proteome</keyword>
<reference evidence="9 10" key="1">
    <citation type="submission" date="2023-01" db="EMBL/GenBank/DDBJ databases">
        <title>Novel diversity within Roseofilum (Cyanobacteria; Desertifilaceae) from marine benthic mats with descriptions of four novel species.</title>
        <authorList>
            <person name="Wang Y."/>
            <person name="Berthold D.E."/>
            <person name="Hu J."/>
            <person name="Lefler F.W."/>
            <person name="Laughinghouse H.D. IV."/>
        </authorList>
    </citation>
    <scope>NUCLEOTIDE SEQUENCE [LARGE SCALE GENOMIC DNA]</scope>
    <source>
        <strain evidence="9 10">BLCC-M114</strain>
    </source>
</reference>
<evidence type="ECO:0000256" key="5">
    <source>
        <dbReference type="PROSITE-ProRule" id="PRU00277"/>
    </source>
</evidence>
<evidence type="ECO:0000256" key="7">
    <source>
        <dbReference type="SAM" id="SignalP"/>
    </source>
</evidence>
<dbReference type="Gene3D" id="3.10.50.40">
    <property type="match status" value="1"/>
</dbReference>
<protein>
    <recommendedName>
        <fullName evidence="6">Peptidyl-prolyl cis-trans isomerase</fullName>
        <ecNumber evidence="6">5.2.1.8</ecNumber>
    </recommendedName>
</protein>
<dbReference type="PROSITE" id="PS50059">
    <property type="entry name" value="FKBP_PPIASE"/>
    <property type="match status" value="1"/>
</dbReference>
<dbReference type="PANTHER" id="PTHR43811">
    <property type="entry name" value="FKBP-TYPE PEPTIDYL-PROLYL CIS-TRANS ISOMERASE FKPA"/>
    <property type="match status" value="1"/>
</dbReference>
<dbReference type="EC" id="5.2.1.8" evidence="6"/>
<keyword evidence="7" id="KW-0732">Signal</keyword>
<dbReference type="EMBL" id="JAQOSO010000082">
    <property type="protein sequence ID" value="MDJ1175446.1"/>
    <property type="molecule type" value="Genomic_DNA"/>
</dbReference>
<keyword evidence="4 5" id="KW-0413">Isomerase</keyword>
<comment type="caution">
    <text evidence="9">The sequence shown here is derived from an EMBL/GenBank/DDBJ whole genome shotgun (WGS) entry which is preliminary data.</text>
</comment>
<evidence type="ECO:0000313" key="9">
    <source>
        <dbReference type="EMBL" id="MDJ1175446.1"/>
    </source>
</evidence>
<comment type="catalytic activity">
    <reaction evidence="1 5 6">
        <text>[protein]-peptidylproline (omega=180) = [protein]-peptidylproline (omega=0)</text>
        <dbReference type="Rhea" id="RHEA:16237"/>
        <dbReference type="Rhea" id="RHEA-COMP:10747"/>
        <dbReference type="Rhea" id="RHEA-COMP:10748"/>
        <dbReference type="ChEBI" id="CHEBI:83833"/>
        <dbReference type="ChEBI" id="CHEBI:83834"/>
        <dbReference type="EC" id="5.2.1.8"/>
    </reaction>
</comment>
<name>A0ABT7BAB0_9CYAN</name>
<dbReference type="InterPro" id="IPR046357">
    <property type="entry name" value="PPIase_dom_sf"/>
</dbReference>
<dbReference type="PANTHER" id="PTHR43811:SF19">
    <property type="entry name" value="39 KDA FK506-BINDING NUCLEAR PROTEIN"/>
    <property type="match status" value="1"/>
</dbReference>
<evidence type="ECO:0000256" key="3">
    <source>
        <dbReference type="ARBA" id="ARBA00023110"/>
    </source>
</evidence>
<proteinExistence type="inferred from homology"/>
<keyword evidence="3 5" id="KW-0697">Rotamase</keyword>